<reference evidence="1 2" key="1">
    <citation type="journal article" date="2002" name="Environ. Microbiol.">
        <title>Complete genome sequence and comparative analysis of the metabolically versatile Pseudomonas putida KT2440.</title>
        <authorList>
            <person name="Nelson K.E."/>
            <person name="Weinel C."/>
            <person name="Paulsen I.T."/>
            <person name="Dodson R.J."/>
            <person name="Hilbert H."/>
            <person name="Martins dos Santos V.A."/>
            <person name="Fouts D.E."/>
            <person name="Gill S.R."/>
            <person name="Pop M."/>
            <person name="Holmes M."/>
            <person name="Brinkac L."/>
            <person name="Beanan M."/>
            <person name="DeBoy R.T."/>
            <person name="Daugherty S."/>
            <person name="Kolonay J."/>
            <person name="Madupu R."/>
            <person name="Nelson W."/>
            <person name="White O."/>
            <person name="Peterson J."/>
            <person name="Khouri H."/>
            <person name="Hance I."/>
            <person name="Chris Lee P."/>
            <person name="Holtzapple E."/>
            <person name="Scanlan D."/>
            <person name="Tran K."/>
            <person name="Moazzez A."/>
            <person name="Utterback T."/>
            <person name="Rizzo M."/>
            <person name="Lee K."/>
            <person name="Kosack D."/>
            <person name="Moestl D."/>
            <person name="Wedler H."/>
            <person name="Lauber J."/>
            <person name="Stjepandic D."/>
            <person name="Hoheisel J."/>
            <person name="Straetz M."/>
            <person name="Heim S."/>
            <person name="Kiewitz C."/>
            <person name="Eisen J.A."/>
            <person name="Timmis K.N."/>
            <person name="Dusterhoft A."/>
            <person name="Tummler B."/>
            <person name="Fraser C.M."/>
        </authorList>
    </citation>
    <scope>NUCLEOTIDE SEQUENCE [LARGE SCALE GENOMIC DNA]</scope>
    <source>
        <strain evidence="2">ATCC 47054 / DSM 6125 / CFBP 8728 / NCIMB 11950 / KT2440</strain>
    </source>
</reference>
<protein>
    <submittedName>
        <fullName evidence="1">Lipopolysaccharide core biosynthesis protein</fullName>
    </submittedName>
</protein>
<dbReference type="Proteomes" id="UP000000556">
    <property type="component" value="Chromosome"/>
</dbReference>
<gene>
    <name evidence="1" type="ordered locus">PP_3016</name>
</gene>
<evidence type="ECO:0000313" key="2">
    <source>
        <dbReference type="Proteomes" id="UP000000556"/>
    </source>
</evidence>
<dbReference type="KEGG" id="ppu:PP_3016"/>
<dbReference type="HOGENOM" id="CLU_1119413_0_0_6"/>
<organism evidence="1 2">
    <name type="scientific">Pseudomonas putida (strain ATCC 47054 / DSM 6125 / CFBP 8728 / NCIMB 11950 / KT2440)</name>
    <dbReference type="NCBI Taxonomy" id="160488"/>
    <lineage>
        <taxon>Bacteria</taxon>
        <taxon>Pseudomonadati</taxon>
        <taxon>Pseudomonadota</taxon>
        <taxon>Gammaproteobacteria</taxon>
        <taxon>Pseudomonadales</taxon>
        <taxon>Pseudomonadaceae</taxon>
        <taxon>Pseudomonas</taxon>
    </lineage>
</organism>
<dbReference type="AlphaFoldDB" id="Q88II3"/>
<dbReference type="STRING" id="160488.PP_3016"/>
<reference evidence="1 2" key="2">
    <citation type="journal article" date="2016" name="Environ. Microbiol.">
        <title>The revisited genome of Pseudomonas putida KT2440 enlightens its value as a robust metabolic chassis.</title>
        <authorList>
            <person name="Belda E."/>
            <person name="van Heck R.G."/>
            <person name="Lopez-Sanchez M.J."/>
            <person name="Cruveiller S."/>
            <person name="Barbe V."/>
            <person name="Fraser C."/>
            <person name="Klenk H.P."/>
            <person name="Petersen J."/>
            <person name="Morgat A."/>
            <person name="Nikel P.I."/>
            <person name="Vallenet D."/>
            <person name="Rouy Z."/>
            <person name="Sekowska A."/>
            <person name="Martins Dos Santos V.A."/>
            <person name="de Lorenzo V."/>
            <person name="Danchin A."/>
            <person name="Medigue C."/>
        </authorList>
    </citation>
    <scope>NUCLEOTIDE SEQUENCE [LARGE SCALE GENOMIC DNA]</scope>
    <source>
        <strain evidence="2">ATCC 47054 / DSM 6125 / CFBP 8728 / NCIMB 11950 / KT2440</strain>
    </source>
</reference>
<accession>Q88II3</accession>
<dbReference type="PhylomeDB" id="Q88II3"/>
<sequence length="277" mass="30366">MVCTVQLKMPLMNTLPSQPSAERGAFSGFEACRNSQQGPVVILASGASAKHFPLGEFAHLPIIAMNGSVAMTAEHGIKPFFYVCTDKSFCQQQPALFATAVRDSERLALWPEQYARADVPAHTQCYALHKADMPSLLDGLRGHGDSCVCNRALWSKRSRSIAFSKDMAHGFFDARTVAYVALQLAYHLGFEQVLLVGVDLDQSVGRFYEDGQGPSSPCGLDQHWDSRILPSLKLMAREVVSEHFHVYNLSATSRIPAELIPKVTLSQARHIAGCAMN</sequence>
<dbReference type="PATRIC" id="fig|160488.4.peg.3188"/>
<dbReference type="BioCyc" id="PPUT160488:G1G01-3200-MONOMER"/>
<keyword evidence="2" id="KW-1185">Reference proteome</keyword>
<dbReference type="OrthoDB" id="6555425at2"/>
<dbReference type="EMBL" id="AE015451">
    <property type="protein sequence ID" value="AAN68624.1"/>
    <property type="molecule type" value="Genomic_DNA"/>
</dbReference>
<evidence type="ECO:0000313" key="1">
    <source>
        <dbReference type="EMBL" id="AAN68624.1"/>
    </source>
</evidence>
<proteinExistence type="predicted"/>
<dbReference type="eggNOG" id="ENOG502Z7NB">
    <property type="taxonomic scope" value="Bacteria"/>
</dbReference>
<name>Q88II3_PSEPK</name>
<dbReference type="PaxDb" id="160488-PP_3016"/>